<dbReference type="AlphaFoldDB" id="A0A0A9DIA0"/>
<reference evidence="3" key="2">
    <citation type="journal article" date="2015" name="Data Brief">
        <title>Shoot transcriptome of the giant reed, Arundo donax.</title>
        <authorList>
            <person name="Barrero R.A."/>
            <person name="Guerrero F.D."/>
            <person name="Moolhuijzen P."/>
            <person name="Goolsby J.A."/>
            <person name="Tidwell J."/>
            <person name="Bellgard S.E."/>
            <person name="Bellgard M.I."/>
        </authorList>
    </citation>
    <scope>NUCLEOTIDE SEQUENCE</scope>
    <source>
        <tissue evidence="3">Shoot tissue taken approximately 20 cm above the soil surface</tissue>
    </source>
</reference>
<accession>A0A0A9DIA0</accession>
<proteinExistence type="predicted"/>
<feature type="chain" id="PRO_5002061358" evidence="2">
    <location>
        <begin position="19"/>
        <end position="51"/>
    </location>
</feature>
<dbReference type="EMBL" id="GBRH01212515">
    <property type="protein sequence ID" value="JAD85380.1"/>
    <property type="molecule type" value="Transcribed_RNA"/>
</dbReference>
<protein>
    <submittedName>
        <fullName evidence="3">Uncharacterized protein</fullName>
    </submittedName>
</protein>
<feature type="signal peptide" evidence="2">
    <location>
        <begin position="1"/>
        <end position="18"/>
    </location>
</feature>
<reference evidence="3" key="1">
    <citation type="submission" date="2014-09" db="EMBL/GenBank/DDBJ databases">
        <authorList>
            <person name="Magalhaes I.L.F."/>
            <person name="Oliveira U."/>
            <person name="Santos F.R."/>
            <person name="Vidigal T.H.D.A."/>
            <person name="Brescovit A.D."/>
            <person name="Santos A.J."/>
        </authorList>
    </citation>
    <scope>NUCLEOTIDE SEQUENCE</scope>
    <source>
        <tissue evidence="3">Shoot tissue taken approximately 20 cm above the soil surface</tissue>
    </source>
</reference>
<feature type="region of interest" description="Disordered" evidence="1">
    <location>
        <begin position="32"/>
        <end position="51"/>
    </location>
</feature>
<evidence type="ECO:0000313" key="3">
    <source>
        <dbReference type="EMBL" id="JAD85380.1"/>
    </source>
</evidence>
<name>A0A0A9DIA0_ARUDO</name>
<evidence type="ECO:0000256" key="1">
    <source>
        <dbReference type="SAM" id="MobiDB-lite"/>
    </source>
</evidence>
<sequence length="51" mass="5884">MMLWFTKELASFSWLSAALEEWTSDPRIAAIRKHPTPGKRTSALLIRPSRK</sequence>
<evidence type="ECO:0000256" key="2">
    <source>
        <dbReference type="SAM" id="SignalP"/>
    </source>
</evidence>
<keyword evidence="2" id="KW-0732">Signal</keyword>
<organism evidence="3">
    <name type="scientific">Arundo donax</name>
    <name type="common">Giant reed</name>
    <name type="synonym">Donax arundinaceus</name>
    <dbReference type="NCBI Taxonomy" id="35708"/>
    <lineage>
        <taxon>Eukaryota</taxon>
        <taxon>Viridiplantae</taxon>
        <taxon>Streptophyta</taxon>
        <taxon>Embryophyta</taxon>
        <taxon>Tracheophyta</taxon>
        <taxon>Spermatophyta</taxon>
        <taxon>Magnoliopsida</taxon>
        <taxon>Liliopsida</taxon>
        <taxon>Poales</taxon>
        <taxon>Poaceae</taxon>
        <taxon>PACMAD clade</taxon>
        <taxon>Arundinoideae</taxon>
        <taxon>Arundineae</taxon>
        <taxon>Arundo</taxon>
    </lineage>
</organism>